<dbReference type="FunFam" id="3.20.20.450:FF:000001">
    <property type="entry name" value="Cyclic di-GMP phosphodiesterase yahA"/>
    <property type="match status" value="1"/>
</dbReference>
<dbReference type="SMART" id="SM00267">
    <property type="entry name" value="GGDEF"/>
    <property type="match status" value="1"/>
</dbReference>
<keyword evidence="1" id="KW-0812">Transmembrane</keyword>
<reference evidence="6" key="1">
    <citation type="submission" date="2017-08" db="EMBL/GenBank/DDBJ databases">
        <authorList>
            <person name="Huang Z."/>
        </authorList>
    </citation>
    <scope>NUCLEOTIDE SEQUENCE [LARGE SCALE GENOMIC DNA]</scope>
    <source>
        <strain evidence="6">SA5d-4</strain>
    </source>
</reference>
<evidence type="ECO:0000313" key="6">
    <source>
        <dbReference type="Proteomes" id="UP000217083"/>
    </source>
</evidence>
<dbReference type="CDD" id="cd01949">
    <property type="entry name" value="GGDEF"/>
    <property type="match status" value="1"/>
</dbReference>
<dbReference type="SMART" id="SM00052">
    <property type="entry name" value="EAL"/>
    <property type="match status" value="1"/>
</dbReference>
<dbReference type="SMART" id="SM00091">
    <property type="entry name" value="PAS"/>
    <property type="match status" value="1"/>
</dbReference>
<feature type="domain" description="GGDEF" evidence="4">
    <location>
        <begin position="403"/>
        <end position="536"/>
    </location>
</feature>
<dbReference type="InterPro" id="IPR000160">
    <property type="entry name" value="GGDEF_dom"/>
</dbReference>
<accession>A0A263BSK5</accession>
<dbReference type="CDD" id="cd00130">
    <property type="entry name" value="PAS"/>
    <property type="match status" value="1"/>
</dbReference>
<dbReference type="NCBIfam" id="TIGR00254">
    <property type="entry name" value="GGDEF"/>
    <property type="match status" value="1"/>
</dbReference>
<dbReference type="InterPro" id="IPR035965">
    <property type="entry name" value="PAS-like_dom_sf"/>
</dbReference>
<protein>
    <submittedName>
        <fullName evidence="5">GGDEF domain-containing protein</fullName>
    </submittedName>
</protein>
<evidence type="ECO:0000256" key="1">
    <source>
        <dbReference type="SAM" id="Phobius"/>
    </source>
</evidence>
<dbReference type="Gene3D" id="3.30.450.20">
    <property type="entry name" value="PAS domain"/>
    <property type="match status" value="1"/>
</dbReference>
<keyword evidence="6" id="KW-1185">Reference proteome</keyword>
<dbReference type="Proteomes" id="UP000217083">
    <property type="component" value="Unassembled WGS sequence"/>
</dbReference>
<dbReference type="RefSeq" id="WP_094925002.1">
    <property type="nucleotide sequence ID" value="NZ_NPIA01000005.1"/>
</dbReference>
<dbReference type="InterPro" id="IPR052155">
    <property type="entry name" value="Biofilm_reg_signaling"/>
</dbReference>
<dbReference type="PANTHER" id="PTHR44757:SF2">
    <property type="entry name" value="BIOFILM ARCHITECTURE MAINTENANCE PROTEIN MBAA"/>
    <property type="match status" value="1"/>
</dbReference>
<keyword evidence="1" id="KW-1133">Transmembrane helix</keyword>
<dbReference type="Pfam" id="PF00563">
    <property type="entry name" value="EAL"/>
    <property type="match status" value="1"/>
</dbReference>
<gene>
    <name evidence="5" type="ORF">CIB95_10705</name>
</gene>
<evidence type="ECO:0000259" key="3">
    <source>
        <dbReference type="PROSITE" id="PS50883"/>
    </source>
</evidence>
<evidence type="ECO:0000259" key="2">
    <source>
        <dbReference type="PROSITE" id="PS50112"/>
    </source>
</evidence>
<sequence length="809" mass="91959">MEFYSLTEFMISIVLGGIAAFGGMFLIKKLPSLKAEGLMIHWSSLLISGIICLMYLYGGFWGSPSNIDYMVGILFFIFTAIAINITVNTIRLHEVSFFRLIIGAFIFAACITIVNMVDFLQQLINNKLQINFLLFSSGVILAFGNSVASIRFIRQIRSVALVNFYWLFFGSVAIGMAFASLRYTLFSSVTFLSDVHLFTNTYMTFIENWAYIDNTLLPLTINILGLVILELVPGFFGDKHNKQQAEIIVENKQRYKSLFDNGAVAIFSLDVDGNVHAANGTALNIAKYKKEEITSIGPFLRLIFPADRNKFKESFEQAVQGNSTYSETKLLAKTSEIVDMQMTIVPTFVKGKVTNITILMKDISETIQAREQIHYLAYHDPLTNLPNRRHFTDKVKQYVNDEREFALIFLDVDRFKVINDVLGHAMGDELLLVLAERLSDIVGENGLVARMGGDEFTILLPSDFAVQDVEILVQTMVDVINTPFHIKDQELYVTGSIGIAMYPEDGRNHIELMKHADTAMYRAKEKGKNTYEFYYNHSDSKAGDRLALEKDMRKSIINNDFELYYQPQVNTHTGKVTSVEALIRWNHPEKGVIAPSHFIPIAEETGIIHELGEWVVRQACKQVRKWQVDGFAELQLSVNISIKQFYNKNFVSVIKDILEETKFDPKNLDIEITETMAMKDVDHAIHIFEQLKALGISISLDDFGKGYSSLNHIKDLPINRLKIDGSFIQDVPTNQEAIIIIKTIIAMARTLNITSMAEHVENEDQLNFLKQLNCDEMQGYYFTPPMPANKAKKWFEEHSYLHEKIPFSS</sequence>
<dbReference type="InterPro" id="IPR035919">
    <property type="entry name" value="EAL_sf"/>
</dbReference>
<organism evidence="5 6">
    <name type="scientific">Lottiidibacillus patelloidae</name>
    <dbReference type="NCBI Taxonomy" id="2670334"/>
    <lineage>
        <taxon>Bacteria</taxon>
        <taxon>Bacillati</taxon>
        <taxon>Bacillota</taxon>
        <taxon>Bacilli</taxon>
        <taxon>Bacillales</taxon>
        <taxon>Bacillaceae</taxon>
        <taxon>Lottiidibacillus</taxon>
    </lineage>
</organism>
<feature type="domain" description="PAS" evidence="2">
    <location>
        <begin position="251"/>
        <end position="322"/>
    </location>
</feature>
<dbReference type="InterPro" id="IPR000014">
    <property type="entry name" value="PAS"/>
</dbReference>
<evidence type="ECO:0000313" key="5">
    <source>
        <dbReference type="EMBL" id="OZM56685.1"/>
    </source>
</evidence>
<feature type="transmembrane region" description="Helical" evidence="1">
    <location>
        <begin position="97"/>
        <end position="117"/>
    </location>
</feature>
<dbReference type="SUPFAM" id="SSF55073">
    <property type="entry name" value="Nucleotide cyclase"/>
    <property type="match status" value="1"/>
</dbReference>
<dbReference type="SUPFAM" id="SSF55785">
    <property type="entry name" value="PYP-like sensor domain (PAS domain)"/>
    <property type="match status" value="1"/>
</dbReference>
<feature type="transmembrane region" description="Helical" evidence="1">
    <location>
        <begin position="129"/>
        <end position="148"/>
    </location>
</feature>
<feature type="transmembrane region" description="Helical" evidence="1">
    <location>
        <begin position="160"/>
        <end position="179"/>
    </location>
</feature>
<dbReference type="PROSITE" id="PS50112">
    <property type="entry name" value="PAS"/>
    <property type="match status" value="1"/>
</dbReference>
<feature type="domain" description="EAL" evidence="3">
    <location>
        <begin position="545"/>
        <end position="799"/>
    </location>
</feature>
<dbReference type="InterPro" id="IPR029787">
    <property type="entry name" value="Nucleotide_cyclase"/>
</dbReference>
<feature type="transmembrane region" description="Helical" evidence="1">
    <location>
        <begin position="39"/>
        <end position="57"/>
    </location>
</feature>
<name>A0A263BSK5_9BACI</name>
<dbReference type="NCBIfam" id="TIGR00229">
    <property type="entry name" value="sensory_box"/>
    <property type="match status" value="1"/>
</dbReference>
<feature type="transmembrane region" description="Helical" evidence="1">
    <location>
        <begin position="69"/>
        <end position="90"/>
    </location>
</feature>
<dbReference type="EMBL" id="NPIA01000005">
    <property type="protein sequence ID" value="OZM56685.1"/>
    <property type="molecule type" value="Genomic_DNA"/>
</dbReference>
<dbReference type="PROSITE" id="PS50887">
    <property type="entry name" value="GGDEF"/>
    <property type="match status" value="1"/>
</dbReference>
<keyword evidence="1" id="KW-0472">Membrane</keyword>
<dbReference type="SUPFAM" id="SSF141868">
    <property type="entry name" value="EAL domain-like"/>
    <property type="match status" value="1"/>
</dbReference>
<dbReference type="InterPro" id="IPR043128">
    <property type="entry name" value="Rev_trsase/Diguanyl_cyclase"/>
</dbReference>
<dbReference type="PROSITE" id="PS50883">
    <property type="entry name" value="EAL"/>
    <property type="match status" value="1"/>
</dbReference>
<comment type="caution">
    <text evidence="5">The sequence shown here is derived from an EMBL/GenBank/DDBJ whole genome shotgun (WGS) entry which is preliminary data.</text>
</comment>
<dbReference type="InterPro" id="IPR001633">
    <property type="entry name" value="EAL_dom"/>
</dbReference>
<dbReference type="CDD" id="cd01948">
    <property type="entry name" value="EAL"/>
    <property type="match status" value="1"/>
</dbReference>
<dbReference type="Gene3D" id="3.30.70.270">
    <property type="match status" value="1"/>
</dbReference>
<proteinExistence type="predicted"/>
<evidence type="ECO:0000259" key="4">
    <source>
        <dbReference type="PROSITE" id="PS50887"/>
    </source>
</evidence>
<reference evidence="5 6" key="2">
    <citation type="submission" date="2017-09" db="EMBL/GenBank/DDBJ databases">
        <title>Bacillus patelloidae sp. nov., isolated from the intestinal tract of a marine limpet.</title>
        <authorList>
            <person name="Liu R."/>
            <person name="Dong C."/>
            <person name="Shao Z."/>
        </authorList>
    </citation>
    <scope>NUCLEOTIDE SEQUENCE [LARGE SCALE GENOMIC DNA]</scope>
    <source>
        <strain evidence="5 6">SA5d-4</strain>
    </source>
</reference>
<dbReference type="Pfam" id="PF00990">
    <property type="entry name" value="GGDEF"/>
    <property type="match status" value="1"/>
</dbReference>
<dbReference type="AlphaFoldDB" id="A0A263BSK5"/>
<dbReference type="Gene3D" id="3.20.20.450">
    <property type="entry name" value="EAL domain"/>
    <property type="match status" value="1"/>
</dbReference>
<dbReference type="PANTHER" id="PTHR44757">
    <property type="entry name" value="DIGUANYLATE CYCLASE DGCP"/>
    <property type="match status" value="1"/>
</dbReference>
<feature type="transmembrane region" description="Helical" evidence="1">
    <location>
        <begin position="6"/>
        <end position="27"/>
    </location>
</feature>